<gene>
    <name evidence="1" type="ORF">SDJN03_03797</name>
</gene>
<feature type="non-terminal residue" evidence="1">
    <location>
        <position position="1"/>
    </location>
</feature>
<keyword evidence="2" id="KW-1185">Reference proteome</keyword>
<organism evidence="1 2">
    <name type="scientific">Cucurbita argyrosperma subsp. sororia</name>
    <dbReference type="NCBI Taxonomy" id="37648"/>
    <lineage>
        <taxon>Eukaryota</taxon>
        <taxon>Viridiplantae</taxon>
        <taxon>Streptophyta</taxon>
        <taxon>Embryophyta</taxon>
        <taxon>Tracheophyta</taxon>
        <taxon>Spermatophyta</taxon>
        <taxon>Magnoliopsida</taxon>
        <taxon>eudicotyledons</taxon>
        <taxon>Gunneridae</taxon>
        <taxon>Pentapetalae</taxon>
        <taxon>rosids</taxon>
        <taxon>fabids</taxon>
        <taxon>Cucurbitales</taxon>
        <taxon>Cucurbitaceae</taxon>
        <taxon>Cucurbiteae</taxon>
        <taxon>Cucurbita</taxon>
    </lineage>
</organism>
<dbReference type="Proteomes" id="UP000685013">
    <property type="component" value="Chromosome 3"/>
</dbReference>
<dbReference type="AlphaFoldDB" id="A0AAV6NX72"/>
<dbReference type="EMBL" id="JAGKQH010000003">
    <property type="protein sequence ID" value="KAG6603188.1"/>
    <property type="molecule type" value="Genomic_DNA"/>
</dbReference>
<sequence>MECPWPLAATVNSDTYPILKIWFIVRDISETELGCNTANVFAGHTLIYQRNQNKVELLRLHIGGSCCQKNKCLKEKDERYVYIYT</sequence>
<reference evidence="1 2" key="1">
    <citation type="journal article" date="2021" name="Hortic Res">
        <title>The domestication of Cucurbita argyrosperma as revealed by the genome of its wild relative.</title>
        <authorList>
            <person name="Barrera-Redondo J."/>
            <person name="Sanchez-de la Vega G."/>
            <person name="Aguirre-Liguori J.A."/>
            <person name="Castellanos-Morales G."/>
            <person name="Gutierrez-Guerrero Y.T."/>
            <person name="Aguirre-Dugua X."/>
            <person name="Aguirre-Planter E."/>
            <person name="Tenaillon M.I."/>
            <person name="Lira-Saade R."/>
            <person name="Eguiarte L.E."/>
        </authorList>
    </citation>
    <scope>NUCLEOTIDE SEQUENCE [LARGE SCALE GENOMIC DNA]</scope>
    <source>
        <strain evidence="1">JBR-2021</strain>
    </source>
</reference>
<protein>
    <submittedName>
        <fullName evidence="1">Uncharacterized protein</fullName>
    </submittedName>
</protein>
<proteinExistence type="predicted"/>
<accession>A0AAV6NX72</accession>
<evidence type="ECO:0000313" key="2">
    <source>
        <dbReference type="Proteomes" id="UP000685013"/>
    </source>
</evidence>
<name>A0AAV6NX72_9ROSI</name>
<evidence type="ECO:0000313" key="1">
    <source>
        <dbReference type="EMBL" id="KAG6603188.1"/>
    </source>
</evidence>
<comment type="caution">
    <text evidence="1">The sequence shown here is derived from an EMBL/GenBank/DDBJ whole genome shotgun (WGS) entry which is preliminary data.</text>
</comment>